<proteinExistence type="predicted"/>
<dbReference type="RefSeq" id="WP_252225939.1">
    <property type="nucleotide sequence ID" value="NZ_JAVJAN010000016.1"/>
</dbReference>
<evidence type="ECO:0000313" key="1">
    <source>
        <dbReference type="EMBL" id="MDR5587254.1"/>
    </source>
</evidence>
<reference evidence="1 2" key="1">
    <citation type="submission" date="2023-09" db="EMBL/GenBank/DDBJ databases">
        <authorList>
            <person name="Zhai L."/>
        </authorList>
    </citation>
    <scope>NUCLEOTIDE SEQUENCE [LARGE SCALE GENOMIC DNA]</scope>
    <source>
        <strain evidence="1 2">5 N-1</strain>
    </source>
</reference>
<protein>
    <recommendedName>
        <fullName evidence="3">CBM-cenC domain-containing protein</fullName>
    </recommendedName>
</protein>
<accession>A0ABU1EFU2</accession>
<dbReference type="Proteomes" id="UP001256646">
    <property type="component" value="Unassembled WGS sequence"/>
</dbReference>
<gene>
    <name evidence="1" type="ORF">RGC78_07195</name>
</gene>
<sequence>MPTDAKINYRNIANFYNKDLNCFKQNVKPITIKKEIKVFSYKYVYSEGDCGCSIEPCNPGKGDDLGFLLVFGNYGEETYHPINSQPTVNDTLDLTLIEKASLKVMDICTNCDFIIYNITDNKVVEKGDSFDGGVEYILEIRKCCDDSEEYYGDFCLPCHSVFCASILFQVEFEDCNEPGPEPEPGDDFVNGGFEVEGKCSLDGWTKIDIPAGFVEATDEFKYKKDGENKELKGKDSECFALLRSGKVNESAILKQSVNVVAGQVIDYYAFFHLTEGPQSDPAVAKVVIKNTDGIVRDTFTHSVPYISDDWEHHQYTITVTETIVFEASISKPTSPVAMHGYLAIDEVNLS</sequence>
<evidence type="ECO:0008006" key="3">
    <source>
        <dbReference type="Google" id="ProtNLM"/>
    </source>
</evidence>
<dbReference type="Gene3D" id="2.60.120.260">
    <property type="entry name" value="Galactose-binding domain-like"/>
    <property type="match status" value="1"/>
</dbReference>
<comment type="caution">
    <text evidence="1">The sequence shown here is derived from an EMBL/GenBank/DDBJ whole genome shotgun (WGS) entry which is preliminary data.</text>
</comment>
<dbReference type="EMBL" id="JAVJAN010000016">
    <property type="protein sequence ID" value="MDR5587254.1"/>
    <property type="molecule type" value="Genomic_DNA"/>
</dbReference>
<organism evidence="1 2">
    <name type="scientific">Clostridium aquiflavi</name>
    <dbReference type="NCBI Taxonomy" id="3073603"/>
    <lineage>
        <taxon>Bacteria</taxon>
        <taxon>Bacillati</taxon>
        <taxon>Bacillota</taxon>
        <taxon>Clostridia</taxon>
        <taxon>Eubacteriales</taxon>
        <taxon>Clostridiaceae</taxon>
        <taxon>Clostridium</taxon>
    </lineage>
</organism>
<evidence type="ECO:0000313" key="2">
    <source>
        <dbReference type="Proteomes" id="UP001256646"/>
    </source>
</evidence>
<keyword evidence="2" id="KW-1185">Reference proteome</keyword>
<name>A0ABU1EFU2_9CLOT</name>